<dbReference type="PANTHER" id="PTHR30047:SF7">
    <property type="entry name" value="HIGH-AFFINITY CHOLINE TRANSPORT PROTEIN"/>
    <property type="match status" value="1"/>
</dbReference>
<dbReference type="RefSeq" id="WP_121172799.1">
    <property type="nucleotide sequence ID" value="NZ_RBIN01000005.1"/>
</dbReference>
<proteinExistence type="inferred from homology"/>
<accession>A0A420WW34</accession>
<organism evidence="9 10">
    <name type="scientific">Kushneria sinocarnis</name>
    <dbReference type="NCBI Taxonomy" id="595502"/>
    <lineage>
        <taxon>Bacteria</taxon>
        <taxon>Pseudomonadati</taxon>
        <taxon>Pseudomonadota</taxon>
        <taxon>Gammaproteobacteria</taxon>
        <taxon>Oceanospirillales</taxon>
        <taxon>Halomonadaceae</taxon>
        <taxon>Kushneria</taxon>
    </lineage>
</organism>
<feature type="transmembrane region" description="Helical" evidence="8">
    <location>
        <begin position="188"/>
        <end position="221"/>
    </location>
</feature>
<comment type="subcellular location">
    <subcellularLocation>
        <location evidence="1">Cell membrane</location>
        <topology evidence="1">Multi-pass membrane protein</topology>
    </subcellularLocation>
</comment>
<keyword evidence="6 8" id="KW-1133">Transmembrane helix</keyword>
<dbReference type="PROSITE" id="PS01303">
    <property type="entry name" value="BCCT"/>
    <property type="match status" value="1"/>
</dbReference>
<dbReference type="PANTHER" id="PTHR30047">
    <property type="entry name" value="HIGH-AFFINITY CHOLINE TRANSPORT PROTEIN-RELATED"/>
    <property type="match status" value="1"/>
</dbReference>
<evidence type="ECO:0000256" key="6">
    <source>
        <dbReference type="ARBA" id="ARBA00022989"/>
    </source>
</evidence>
<feature type="transmembrane region" description="Helical" evidence="8">
    <location>
        <begin position="479"/>
        <end position="499"/>
    </location>
</feature>
<dbReference type="InterPro" id="IPR018093">
    <property type="entry name" value="BCCT_CS"/>
</dbReference>
<dbReference type="InterPro" id="IPR000060">
    <property type="entry name" value="BCCT_transptr"/>
</dbReference>
<dbReference type="NCBIfam" id="NF007399">
    <property type="entry name" value="PRK09928.1"/>
    <property type="match status" value="1"/>
</dbReference>
<comment type="similarity">
    <text evidence="2">Belongs to the BCCT transporter (TC 2.A.15) family.</text>
</comment>
<feature type="transmembrane region" description="Helical" evidence="8">
    <location>
        <begin position="320"/>
        <end position="340"/>
    </location>
</feature>
<protein>
    <submittedName>
        <fullName evidence="9">Choline/glycine/proline betaine transport protein</fullName>
    </submittedName>
</protein>
<feature type="transmembrane region" description="Helical" evidence="8">
    <location>
        <begin position="409"/>
        <end position="434"/>
    </location>
</feature>
<evidence type="ECO:0000256" key="2">
    <source>
        <dbReference type="ARBA" id="ARBA00005658"/>
    </source>
</evidence>
<sequence>MSAQTDNDTASRDRLNPVVFYGSVIGIVVFSLWTMIDTERANTVINAVLGWIAHTFGWYYFLTVVIYLAFVIFIGLSRFGKIRLGPEHARPDFNIFSWSAMLFSAGIGIGVIFFALAEPLTQFYNAPDAPENQVAAARHAMQLTFLHWGLSGWGIYTLVGMSLAFFSYRHNLPLTISSALYPIFGKRIYGPIGHAVDIAAVLGTVFGIAASLGIGVIQLNYGLNFMFGITESAWTQTILVLMIVVFATISAVTGVEKGIRRLSEFNILLAVALLLFVLFAGKTIFLLNALVMNVGDYLAGFVAMSFDTYAFDPPTSWLNAWTLFFWAWWIAWGPFVGLFLARISRGRTIRTFVAGTLTLPIAFMMIWMSLLGNSAIDMAMNGATDFGQQVMETPPAGIYLFLQEYPFPIVTTIAVSILAIVFFVTSGDSGALVLSNFTSILKNVNSDAPIWMRILWSAVIGVLTLALLLAGGLSALQSAVVITGLPFSVVLFFMIAGLYKALKVEAFKEDSHRLSLAGHLSGRTGGGSERGSNRSWQQRLKRAMSFPDLKQSKRFLAETVQPAMESVSQEIEAQGVQVEINQGIQNESHYISLNVQLDEEQNFTYQVWTCRYGTPSFAMRTPHASSQYYRLEVHLLEGSQGYDLMGYSREQVIEDILDQYERHLHFLHLNRQEPGSVNMPDSPEQPPA</sequence>
<feature type="transmembrane region" description="Helical" evidence="8">
    <location>
        <begin position="96"/>
        <end position="117"/>
    </location>
</feature>
<gene>
    <name evidence="9" type="ORF">C7446_1838</name>
</gene>
<feature type="transmembrane region" description="Helical" evidence="8">
    <location>
        <begin position="145"/>
        <end position="168"/>
    </location>
</feature>
<keyword evidence="7 8" id="KW-0472">Membrane</keyword>
<dbReference type="Pfam" id="PF02028">
    <property type="entry name" value="BCCT"/>
    <property type="match status" value="1"/>
</dbReference>
<evidence type="ECO:0000256" key="3">
    <source>
        <dbReference type="ARBA" id="ARBA00022448"/>
    </source>
</evidence>
<evidence type="ECO:0000256" key="5">
    <source>
        <dbReference type="ARBA" id="ARBA00022692"/>
    </source>
</evidence>
<keyword evidence="3" id="KW-0813">Transport</keyword>
<feature type="transmembrane region" description="Helical" evidence="8">
    <location>
        <begin position="267"/>
        <end position="291"/>
    </location>
</feature>
<dbReference type="Proteomes" id="UP000281975">
    <property type="component" value="Unassembled WGS sequence"/>
</dbReference>
<evidence type="ECO:0000313" key="9">
    <source>
        <dbReference type="EMBL" id="RKR03317.1"/>
    </source>
</evidence>
<feature type="transmembrane region" description="Helical" evidence="8">
    <location>
        <begin position="352"/>
        <end position="370"/>
    </location>
</feature>
<dbReference type="GO" id="GO:0005886">
    <property type="term" value="C:plasma membrane"/>
    <property type="evidence" value="ECO:0007669"/>
    <property type="project" value="UniProtKB-SubCell"/>
</dbReference>
<dbReference type="GO" id="GO:0022857">
    <property type="term" value="F:transmembrane transporter activity"/>
    <property type="evidence" value="ECO:0007669"/>
    <property type="project" value="InterPro"/>
</dbReference>
<evidence type="ECO:0000256" key="1">
    <source>
        <dbReference type="ARBA" id="ARBA00004651"/>
    </source>
</evidence>
<feature type="transmembrane region" description="Helical" evidence="8">
    <location>
        <begin position="454"/>
        <end position="473"/>
    </location>
</feature>
<feature type="transmembrane region" description="Helical" evidence="8">
    <location>
        <begin position="56"/>
        <end position="76"/>
    </location>
</feature>
<evidence type="ECO:0000313" key="10">
    <source>
        <dbReference type="Proteomes" id="UP000281975"/>
    </source>
</evidence>
<comment type="caution">
    <text evidence="9">The sequence shown here is derived from an EMBL/GenBank/DDBJ whole genome shotgun (WGS) entry which is preliminary data.</text>
</comment>
<feature type="transmembrane region" description="Helical" evidence="8">
    <location>
        <begin position="233"/>
        <end position="255"/>
    </location>
</feature>
<name>A0A420WW34_9GAMM</name>
<feature type="transmembrane region" description="Helical" evidence="8">
    <location>
        <begin position="18"/>
        <end position="36"/>
    </location>
</feature>
<dbReference type="AlphaFoldDB" id="A0A420WW34"/>
<keyword evidence="5 8" id="KW-0812">Transmembrane</keyword>
<keyword evidence="10" id="KW-1185">Reference proteome</keyword>
<keyword evidence="4" id="KW-1003">Cell membrane</keyword>
<evidence type="ECO:0000256" key="4">
    <source>
        <dbReference type="ARBA" id="ARBA00022475"/>
    </source>
</evidence>
<evidence type="ECO:0000256" key="7">
    <source>
        <dbReference type="ARBA" id="ARBA00023136"/>
    </source>
</evidence>
<evidence type="ECO:0000256" key="8">
    <source>
        <dbReference type="SAM" id="Phobius"/>
    </source>
</evidence>
<dbReference type="OrthoDB" id="9775735at2"/>
<dbReference type="NCBIfam" id="TIGR00842">
    <property type="entry name" value="bcct"/>
    <property type="match status" value="1"/>
</dbReference>
<dbReference type="EMBL" id="RBIN01000005">
    <property type="protein sequence ID" value="RKR03317.1"/>
    <property type="molecule type" value="Genomic_DNA"/>
</dbReference>
<reference evidence="9 10" key="1">
    <citation type="submission" date="2018-10" db="EMBL/GenBank/DDBJ databases">
        <title>Genomic Encyclopedia of Type Strains, Phase IV (KMG-IV): sequencing the most valuable type-strain genomes for metagenomic binning, comparative biology and taxonomic classification.</title>
        <authorList>
            <person name="Goeker M."/>
        </authorList>
    </citation>
    <scope>NUCLEOTIDE SEQUENCE [LARGE SCALE GENOMIC DNA]</scope>
    <source>
        <strain evidence="9 10">DSM 23229</strain>
    </source>
</reference>